<dbReference type="InterPro" id="IPR002934">
    <property type="entry name" value="Polymerase_NTP_transf_dom"/>
</dbReference>
<evidence type="ECO:0000259" key="1">
    <source>
        <dbReference type="Pfam" id="PF01909"/>
    </source>
</evidence>
<protein>
    <recommendedName>
        <fullName evidence="1">Polymerase nucleotidyl transferase domain-containing protein</fullName>
    </recommendedName>
</protein>
<feature type="domain" description="Polymerase nucleotidyl transferase" evidence="1">
    <location>
        <begin position="20"/>
        <end position="80"/>
    </location>
</feature>
<sequence>METINNRLPEHIYLFLQSMRNYIDKQVYYYGSVQRFDYLDGHSDIDLYIFTDNEKSTIYKLQHFLEFENNEIKKIIINFKKGFDVVYGHKVKYSNPEKNMNLEISIFDEKYRDTVLKHNQTKEEKITPFVTVVLFILKYLYYKINLISKNAYSYLKRIIMTDMIGLQDDIFVKQRIVV</sequence>
<dbReference type="SUPFAM" id="SSF81301">
    <property type="entry name" value="Nucleotidyltransferase"/>
    <property type="match status" value="1"/>
</dbReference>
<dbReference type="AlphaFoldDB" id="A0A6C0DDA0"/>
<accession>A0A6C0DDA0</accession>
<dbReference type="Gene3D" id="3.30.460.10">
    <property type="entry name" value="Beta Polymerase, domain 2"/>
    <property type="match status" value="1"/>
</dbReference>
<dbReference type="EMBL" id="MN739598">
    <property type="protein sequence ID" value="QHT14946.1"/>
    <property type="molecule type" value="Genomic_DNA"/>
</dbReference>
<proteinExistence type="predicted"/>
<dbReference type="InterPro" id="IPR043519">
    <property type="entry name" value="NT_sf"/>
</dbReference>
<reference evidence="2" key="1">
    <citation type="journal article" date="2020" name="Nature">
        <title>Giant virus diversity and host interactions through global metagenomics.</title>
        <authorList>
            <person name="Schulz F."/>
            <person name="Roux S."/>
            <person name="Paez-Espino D."/>
            <person name="Jungbluth S."/>
            <person name="Walsh D.A."/>
            <person name="Denef V.J."/>
            <person name="McMahon K.D."/>
            <person name="Konstantinidis K.T."/>
            <person name="Eloe-Fadrosh E.A."/>
            <person name="Kyrpides N.C."/>
            <person name="Woyke T."/>
        </authorList>
    </citation>
    <scope>NUCLEOTIDE SEQUENCE</scope>
    <source>
        <strain evidence="2">GVMAG-M-3300023174-144</strain>
    </source>
</reference>
<dbReference type="Pfam" id="PF01909">
    <property type="entry name" value="NTP_transf_2"/>
    <property type="match status" value="1"/>
</dbReference>
<organism evidence="2">
    <name type="scientific">viral metagenome</name>
    <dbReference type="NCBI Taxonomy" id="1070528"/>
    <lineage>
        <taxon>unclassified sequences</taxon>
        <taxon>metagenomes</taxon>
        <taxon>organismal metagenomes</taxon>
    </lineage>
</organism>
<evidence type="ECO:0000313" key="2">
    <source>
        <dbReference type="EMBL" id="QHT14946.1"/>
    </source>
</evidence>
<dbReference type="GO" id="GO:0016779">
    <property type="term" value="F:nucleotidyltransferase activity"/>
    <property type="evidence" value="ECO:0007669"/>
    <property type="project" value="InterPro"/>
</dbReference>
<name>A0A6C0DDA0_9ZZZZ</name>